<evidence type="ECO:0000256" key="5">
    <source>
        <dbReference type="ARBA" id="ARBA00022927"/>
    </source>
</evidence>
<evidence type="ECO:0000256" key="4">
    <source>
        <dbReference type="ARBA" id="ARBA00022816"/>
    </source>
</evidence>
<dbReference type="GO" id="GO:0031965">
    <property type="term" value="C:nuclear membrane"/>
    <property type="evidence" value="ECO:0007669"/>
    <property type="project" value="UniProtKB-UniRule"/>
</dbReference>
<evidence type="ECO:0000256" key="7">
    <source>
        <dbReference type="ARBA" id="ARBA00023132"/>
    </source>
</evidence>
<comment type="similarity">
    <text evidence="2 9">Belongs to the nucleoporin Nup85 family.</text>
</comment>
<gene>
    <name evidence="10" type="ORF">Pcinc_015243</name>
</gene>
<dbReference type="GO" id="GO:0045893">
    <property type="term" value="P:positive regulation of DNA-templated transcription"/>
    <property type="evidence" value="ECO:0007669"/>
    <property type="project" value="TreeGrafter"/>
</dbReference>
<dbReference type="GO" id="GO:0031080">
    <property type="term" value="C:nuclear pore outer ring"/>
    <property type="evidence" value="ECO:0007669"/>
    <property type="project" value="TreeGrafter"/>
</dbReference>
<keyword evidence="11" id="KW-1185">Reference proteome</keyword>
<keyword evidence="5 9" id="KW-0653">Protein transport</keyword>
<evidence type="ECO:0000256" key="1">
    <source>
        <dbReference type="ARBA" id="ARBA00004567"/>
    </source>
</evidence>
<keyword evidence="3 9" id="KW-0813">Transport</keyword>
<organism evidence="10 11">
    <name type="scientific">Petrolisthes cinctipes</name>
    <name type="common">Flat porcelain crab</name>
    <dbReference type="NCBI Taxonomy" id="88211"/>
    <lineage>
        <taxon>Eukaryota</taxon>
        <taxon>Metazoa</taxon>
        <taxon>Ecdysozoa</taxon>
        <taxon>Arthropoda</taxon>
        <taxon>Crustacea</taxon>
        <taxon>Multicrustacea</taxon>
        <taxon>Malacostraca</taxon>
        <taxon>Eumalacostraca</taxon>
        <taxon>Eucarida</taxon>
        <taxon>Decapoda</taxon>
        <taxon>Pleocyemata</taxon>
        <taxon>Anomura</taxon>
        <taxon>Galatheoidea</taxon>
        <taxon>Porcellanidae</taxon>
        <taxon>Petrolisthes</taxon>
    </lineage>
</organism>
<dbReference type="GO" id="GO:0006606">
    <property type="term" value="P:protein import into nucleus"/>
    <property type="evidence" value="ECO:0007669"/>
    <property type="project" value="TreeGrafter"/>
</dbReference>
<keyword evidence="9" id="KW-0472">Membrane</keyword>
<name>A0AAE1KQX7_PETCI</name>
<evidence type="ECO:0000256" key="9">
    <source>
        <dbReference type="RuleBase" id="RU365073"/>
    </source>
</evidence>
<keyword evidence="6 9" id="KW-0811">Translocation</keyword>
<dbReference type="GO" id="GO:0006406">
    <property type="term" value="P:mRNA export from nucleus"/>
    <property type="evidence" value="ECO:0007669"/>
    <property type="project" value="TreeGrafter"/>
</dbReference>
<dbReference type="PANTHER" id="PTHR13373:SF21">
    <property type="entry name" value="NUCLEAR PORE COMPLEX PROTEIN NUP85"/>
    <property type="match status" value="1"/>
</dbReference>
<comment type="function">
    <text evidence="9">Functions as a component of the nuclear pore complex (NPC).</text>
</comment>
<dbReference type="EMBL" id="JAWQEG010001337">
    <property type="protein sequence ID" value="KAK3880252.1"/>
    <property type="molecule type" value="Genomic_DNA"/>
</dbReference>
<evidence type="ECO:0000256" key="8">
    <source>
        <dbReference type="ARBA" id="ARBA00023242"/>
    </source>
</evidence>
<sequence length="225" mass="25708">MHGVVSSLYNSLVVFPHRHRLHQEGSQLEPGREVRLYQIIQEGGGAEEHKPTLVKKCRENRLIIQASMEESIIFEPTKEVESDLHVYGQVLYKMELILSLLEILFIDTKPRGLVLNQLVVWVRSHFPANHEKKSEALESDHLHQHPSFWEIIYGLVLQGSLDDARQMLSHHLRADKDPFLSIDELLHIRCMEGCQQRSSQCAGNIGKVNVSAGWRRDTLPLAPSS</sequence>
<comment type="subcellular location">
    <subcellularLocation>
        <location evidence="1 9">Nucleus</location>
        <location evidence="1 9">Nuclear pore complex</location>
    </subcellularLocation>
</comment>
<comment type="subunit">
    <text evidence="9">Component of the nuclear pore complex (NPC).</text>
</comment>
<dbReference type="Proteomes" id="UP001286313">
    <property type="component" value="Unassembled WGS sequence"/>
</dbReference>
<keyword evidence="7 9" id="KW-0906">Nuclear pore complex</keyword>
<accession>A0AAE1KQX7</accession>
<evidence type="ECO:0000313" key="11">
    <source>
        <dbReference type="Proteomes" id="UP001286313"/>
    </source>
</evidence>
<dbReference type="GO" id="GO:0017056">
    <property type="term" value="F:structural constituent of nuclear pore"/>
    <property type="evidence" value="ECO:0007669"/>
    <property type="project" value="TreeGrafter"/>
</dbReference>
<keyword evidence="8 9" id="KW-0539">Nucleus</keyword>
<evidence type="ECO:0000256" key="6">
    <source>
        <dbReference type="ARBA" id="ARBA00023010"/>
    </source>
</evidence>
<protein>
    <recommendedName>
        <fullName evidence="9">Nuclear pore complex protein Nup85</fullName>
    </recommendedName>
</protein>
<reference evidence="10" key="1">
    <citation type="submission" date="2023-10" db="EMBL/GenBank/DDBJ databases">
        <title>Genome assemblies of two species of porcelain crab, Petrolisthes cinctipes and Petrolisthes manimaculis (Anomura: Porcellanidae).</title>
        <authorList>
            <person name="Angst P."/>
        </authorList>
    </citation>
    <scope>NUCLEOTIDE SEQUENCE</scope>
    <source>
        <strain evidence="10">PB745_01</strain>
        <tissue evidence="10">Gill</tissue>
    </source>
</reference>
<dbReference type="PANTHER" id="PTHR13373">
    <property type="entry name" value="FROUNT PROTEIN-RELATED"/>
    <property type="match status" value="1"/>
</dbReference>
<comment type="caution">
    <text evidence="10">The sequence shown here is derived from an EMBL/GenBank/DDBJ whole genome shotgun (WGS) entry which is preliminary data.</text>
</comment>
<dbReference type="InterPro" id="IPR011502">
    <property type="entry name" value="Nucleoporin_Nup85"/>
</dbReference>
<dbReference type="AlphaFoldDB" id="A0AAE1KQX7"/>
<proteinExistence type="inferred from homology"/>
<evidence type="ECO:0000256" key="2">
    <source>
        <dbReference type="ARBA" id="ARBA00005573"/>
    </source>
</evidence>
<keyword evidence="4 9" id="KW-0509">mRNA transport</keyword>
<evidence type="ECO:0000256" key="3">
    <source>
        <dbReference type="ARBA" id="ARBA00022448"/>
    </source>
</evidence>
<dbReference type="Pfam" id="PF07575">
    <property type="entry name" value="Nucleopor_Nup85"/>
    <property type="match status" value="1"/>
</dbReference>
<evidence type="ECO:0000313" key="10">
    <source>
        <dbReference type="EMBL" id="KAK3880252.1"/>
    </source>
</evidence>